<keyword evidence="2" id="KW-1185">Reference proteome</keyword>
<accession>A0ACB8BH17</accession>
<evidence type="ECO:0000313" key="2">
    <source>
        <dbReference type="Proteomes" id="UP000790709"/>
    </source>
</evidence>
<feature type="non-terminal residue" evidence="1">
    <location>
        <position position="1"/>
    </location>
</feature>
<sequence length="178" mass="18688">VDNHGKVIAERSAKAVTSLLEDEHGISGFRAGEENDLVVGIGLHELEASDVDSLVSERGSQSALNVVQVNEKSVHLNVAGAATLDHDGTIGLHATNIIRVEEHISARPLAEHVLCRRRVVEVLGGTLASDEANNASGALLVLRDDAEGLVKQNEIGAALSGTEADRGWHAIGGAHEHL</sequence>
<protein>
    <submittedName>
        <fullName evidence="1">Uncharacterized protein</fullName>
    </submittedName>
</protein>
<proteinExistence type="predicted"/>
<dbReference type="Proteomes" id="UP000790709">
    <property type="component" value="Unassembled WGS sequence"/>
</dbReference>
<reference evidence="1" key="1">
    <citation type="journal article" date="2021" name="New Phytol.">
        <title>Evolutionary innovations through gain and loss of genes in the ectomycorrhizal Boletales.</title>
        <authorList>
            <person name="Wu G."/>
            <person name="Miyauchi S."/>
            <person name="Morin E."/>
            <person name="Kuo A."/>
            <person name="Drula E."/>
            <person name="Varga T."/>
            <person name="Kohler A."/>
            <person name="Feng B."/>
            <person name="Cao Y."/>
            <person name="Lipzen A."/>
            <person name="Daum C."/>
            <person name="Hundley H."/>
            <person name="Pangilinan J."/>
            <person name="Johnson J."/>
            <person name="Barry K."/>
            <person name="LaButti K."/>
            <person name="Ng V."/>
            <person name="Ahrendt S."/>
            <person name="Min B."/>
            <person name="Choi I.G."/>
            <person name="Park H."/>
            <person name="Plett J.M."/>
            <person name="Magnuson J."/>
            <person name="Spatafora J.W."/>
            <person name="Nagy L.G."/>
            <person name="Henrissat B."/>
            <person name="Grigoriev I.V."/>
            <person name="Yang Z.L."/>
            <person name="Xu J."/>
            <person name="Martin F.M."/>
        </authorList>
    </citation>
    <scope>NUCLEOTIDE SEQUENCE</scope>
    <source>
        <strain evidence="1">KUC20120723A-06</strain>
    </source>
</reference>
<organism evidence="1 2">
    <name type="scientific">Leucogyrophana mollusca</name>
    <dbReference type="NCBI Taxonomy" id="85980"/>
    <lineage>
        <taxon>Eukaryota</taxon>
        <taxon>Fungi</taxon>
        <taxon>Dikarya</taxon>
        <taxon>Basidiomycota</taxon>
        <taxon>Agaricomycotina</taxon>
        <taxon>Agaricomycetes</taxon>
        <taxon>Agaricomycetidae</taxon>
        <taxon>Boletales</taxon>
        <taxon>Boletales incertae sedis</taxon>
        <taxon>Leucogyrophana</taxon>
    </lineage>
</organism>
<evidence type="ECO:0000313" key="1">
    <source>
        <dbReference type="EMBL" id="KAH7924092.1"/>
    </source>
</evidence>
<dbReference type="EMBL" id="MU266434">
    <property type="protein sequence ID" value="KAH7924092.1"/>
    <property type="molecule type" value="Genomic_DNA"/>
</dbReference>
<gene>
    <name evidence="1" type="ORF">BV22DRAFT_1013993</name>
</gene>
<name>A0ACB8BH17_9AGAM</name>
<comment type="caution">
    <text evidence="1">The sequence shown here is derived from an EMBL/GenBank/DDBJ whole genome shotgun (WGS) entry which is preliminary data.</text>
</comment>